<evidence type="ECO:0000313" key="2">
    <source>
        <dbReference type="Proteomes" id="UP001221898"/>
    </source>
</evidence>
<proteinExistence type="predicted"/>
<reference evidence="1" key="1">
    <citation type="journal article" date="2023" name="Science">
        <title>Genome structures resolve the early diversification of teleost fishes.</title>
        <authorList>
            <person name="Parey E."/>
            <person name="Louis A."/>
            <person name="Montfort J."/>
            <person name="Bouchez O."/>
            <person name="Roques C."/>
            <person name="Iampietro C."/>
            <person name="Lluch J."/>
            <person name="Castinel A."/>
            <person name="Donnadieu C."/>
            <person name="Desvignes T."/>
            <person name="Floi Bucao C."/>
            <person name="Jouanno E."/>
            <person name="Wen M."/>
            <person name="Mejri S."/>
            <person name="Dirks R."/>
            <person name="Jansen H."/>
            <person name="Henkel C."/>
            <person name="Chen W.J."/>
            <person name="Zahm M."/>
            <person name="Cabau C."/>
            <person name="Klopp C."/>
            <person name="Thompson A.W."/>
            <person name="Robinson-Rechavi M."/>
            <person name="Braasch I."/>
            <person name="Lecointre G."/>
            <person name="Bobe J."/>
            <person name="Postlethwait J.H."/>
            <person name="Berthelot C."/>
            <person name="Roest Crollius H."/>
            <person name="Guiguen Y."/>
        </authorList>
    </citation>
    <scope>NUCLEOTIDE SEQUENCE</scope>
    <source>
        <strain evidence="1">NC1722</strain>
    </source>
</reference>
<keyword evidence="2" id="KW-1185">Reference proteome</keyword>
<evidence type="ECO:0000313" key="1">
    <source>
        <dbReference type="EMBL" id="KAJ8399046.1"/>
    </source>
</evidence>
<name>A0AAD7SAJ5_9TELE</name>
<dbReference type="EMBL" id="JAINUG010000086">
    <property type="protein sequence ID" value="KAJ8399046.1"/>
    <property type="molecule type" value="Genomic_DNA"/>
</dbReference>
<protein>
    <submittedName>
        <fullName evidence="1">Uncharacterized protein</fullName>
    </submittedName>
</protein>
<organism evidence="1 2">
    <name type="scientific">Aldrovandia affinis</name>
    <dbReference type="NCBI Taxonomy" id="143900"/>
    <lineage>
        <taxon>Eukaryota</taxon>
        <taxon>Metazoa</taxon>
        <taxon>Chordata</taxon>
        <taxon>Craniata</taxon>
        <taxon>Vertebrata</taxon>
        <taxon>Euteleostomi</taxon>
        <taxon>Actinopterygii</taxon>
        <taxon>Neopterygii</taxon>
        <taxon>Teleostei</taxon>
        <taxon>Notacanthiformes</taxon>
        <taxon>Halosauridae</taxon>
        <taxon>Aldrovandia</taxon>
    </lineage>
</organism>
<dbReference type="Proteomes" id="UP001221898">
    <property type="component" value="Unassembled WGS sequence"/>
</dbReference>
<accession>A0AAD7SAJ5</accession>
<gene>
    <name evidence="1" type="ORF">AAFF_G00417130</name>
</gene>
<sequence>MFDFDIFYKSGKRNGDADGLSRRPQDVLSDDEDTLEMDDKIALLKNRVWPIQEDDHSVFKQEALVAVCQKHQVMVLREVTSFDDVQSGQEGHSDPVAAVETLLCSEEAIPSGFENPEPWPGQYTLPSMSMEDWKQLQGEDEDLRRVVALVKRVSLETEEEDEAVLRQTRSSGPSVEMDMEDSGHIGSAVFHKDWMFMISGGKRMYTASVSQHQCQVQV</sequence>
<comment type="caution">
    <text evidence="1">The sequence shown here is derived from an EMBL/GenBank/DDBJ whole genome shotgun (WGS) entry which is preliminary data.</text>
</comment>
<dbReference type="AlphaFoldDB" id="A0AAD7SAJ5"/>